<reference evidence="4 5" key="1">
    <citation type="submission" date="2019-07" db="EMBL/GenBank/DDBJ databases">
        <title>Whole genome shotgun sequence of Pseudonocardia asaccharolytica NBRC 16224.</title>
        <authorList>
            <person name="Hosoyama A."/>
            <person name="Uohara A."/>
            <person name="Ohji S."/>
            <person name="Ichikawa N."/>
        </authorList>
    </citation>
    <scope>NUCLEOTIDE SEQUENCE [LARGE SCALE GENOMIC DNA]</scope>
    <source>
        <strain evidence="4 5">NBRC 16224</strain>
    </source>
</reference>
<dbReference type="PANTHER" id="PTHR43156">
    <property type="entry name" value="STAGE II SPORULATION PROTEIN E-RELATED"/>
    <property type="match status" value="1"/>
</dbReference>
<dbReference type="InterPro" id="IPR052016">
    <property type="entry name" value="Bact_Sigma-Reg"/>
</dbReference>
<dbReference type="Gene3D" id="3.30.565.10">
    <property type="entry name" value="Histidine kinase-like ATPase, C-terminal domain"/>
    <property type="match status" value="1"/>
</dbReference>
<evidence type="ECO:0000259" key="3">
    <source>
        <dbReference type="SMART" id="SM00331"/>
    </source>
</evidence>
<dbReference type="Gene3D" id="3.60.40.10">
    <property type="entry name" value="PPM-type phosphatase domain"/>
    <property type="match status" value="1"/>
</dbReference>
<evidence type="ECO:0000256" key="1">
    <source>
        <dbReference type="ARBA" id="ARBA00022801"/>
    </source>
</evidence>
<dbReference type="SUPFAM" id="SSF55781">
    <property type="entry name" value="GAF domain-like"/>
    <property type="match status" value="1"/>
</dbReference>
<dbReference type="InterPro" id="IPR001932">
    <property type="entry name" value="PPM-type_phosphatase-like_dom"/>
</dbReference>
<dbReference type="Pfam" id="PF07228">
    <property type="entry name" value="SpoIIE"/>
    <property type="match status" value="1"/>
</dbReference>
<name>A0A511CV26_9PSEU</name>
<dbReference type="SMART" id="SM00065">
    <property type="entry name" value="GAF"/>
    <property type="match status" value="1"/>
</dbReference>
<dbReference type="InterPro" id="IPR036890">
    <property type="entry name" value="HATPase_C_sf"/>
</dbReference>
<organism evidence="4 5">
    <name type="scientific">Pseudonocardia asaccharolytica DSM 44247 = NBRC 16224</name>
    <dbReference type="NCBI Taxonomy" id="1123024"/>
    <lineage>
        <taxon>Bacteria</taxon>
        <taxon>Bacillati</taxon>
        <taxon>Actinomycetota</taxon>
        <taxon>Actinomycetes</taxon>
        <taxon>Pseudonocardiales</taxon>
        <taxon>Pseudonocardiaceae</taxon>
        <taxon>Pseudonocardia</taxon>
    </lineage>
</organism>
<dbReference type="CDD" id="cd16936">
    <property type="entry name" value="HATPase_RsbW-like"/>
    <property type="match status" value="1"/>
</dbReference>
<dbReference type="InterPro" id="IPR036457">
    <property type="entry name" value="PPM-type-like_dom_sf"/>
</dbReference>
<protein>
    <submittedName>
        <fullName evidence="4">Cyclic diguanylate phosphodiesterase</fullName>
    </submittedName>
</protein>
<gene>
    <name evidence="4" type="ORF">PA7_02380</name>
</gene>
<dbReference type="InterPro" id="IPR003594">
    <property type="entry name" value="HATPase_dom"/>
</dbReference>
<dbReference type="Pfam" id="PF01590">
    <property type="entry name" value="GAF"/>
    <property type="match status" value="1"/>
</dbReference>
<dbReference type="EMBL" id="BJVI01000002">
    <property type="protein sequence ID" value="GEL16401.1"/>
    <property type="molecule type" value="Genomic_DNA"/>
</dbReference>
<feature type="domain" description="GAF" evidence="2">
    <location>
        <begin position="16"/>
        <end position="161"/>
    </location>
</feature>
<proteinExistence type="predicted"/>
<dbReference type="STRING" id="1123024.GCA_000423625_00489"/>
<evidence type="ECO:0000313" key="5">
    <source>
        <dbReference type="Proteomes" id="UP000321328"/>
    </source>
</evidence>
<keyword evidence="1" id="KW-0378">Hydrolase</keyword>
<dbReference type="AlphaFoldDB" id="A0A511CV26"/>
<evidence type="ECO:0000313" key="4">
    <source>
        <dbReference type="EMBL" id="GEL16401.1"/>
    </source>
</evidence>
<accession>A0A511CV26</accession>
<dbReference type="SUPFAM" id="SSF55874">
    <property type="entry name" value="ATPase domain of HSP90 chaperone/DNA topoisomerase II/histidine kinase"/>
    <property type="match status" value="1"/>
</dbReference>
<dbReference type="GO" id="GO:0016791">
    <property type="term" value="F:phosphatase activity"/>
    <property type="evidence" value="ECO:0007669"/>
    <property type="project" value="TreeGrafter"/>
</dbReference>
<dbReference type="InterPro" id="IPR003018">
    <property type="entry name" value="GAF"/>
</dbReference>
<dbReference type="Proteomes" id="UP000321328">
    <property type="component" value="Unassembled WGS sequence"/>
</dbReference>
<dbReference type="InterPro" id="IPR029016">
    <property type="entry name" value="GAF-like_dom_sf"/>
</dbReference>
<dbReference type="Pfam" id="PF13581">
    <property type="entry name" value="HATPase_c_2"/>
    <property type="match status" value="1"/>
</dbReference>
<dbReference type="Gene3D" id="3.30.450.40">
    <property type="match status" value="1"/>
</dbReference>
<sequence length="522" mass="56031">MRRIEAVTDAGLAHLEVEELYIELLDRVRELLSVDTAAVLLLGPSKRYVEAVAARGLEEEVRQGVRIPLGRGFAGRIAAQKQPVVIEHVSHSDVLNPILRDKGIRSLLGVPLLCGGELVGVLHVGTLTPRRFADADVQLLQLVADRVALAAQATSSKAERTAANVLQRSLLPSDLPIVPGLEFAARYVPGGNGRVGGDWYDVIHLPSGWLCIVVGDVVGCGLPAAVTMGRLRSTVYAYVLESHDPADLLTRLDRQLQYFQPDVMATALCAMVEPSHDRMLISSAGHPPPIAAMADRSTAFVTLRNDLPLGVDGSRGRSTSTVAFPPGAAVGFYTDGLVERRGISLDVGLDRLRRAMFAGPPDSVCARVMLQLIGGETVRDDVALLVLRRSDGPSHEPLDITEPAVPSSLRTIRNATRQWLTGVGAEPDEIGDVLVAVGEACTNVIEHAYGPRGGSVSVHLTVETPHVVATVCDTGRWRPAHGRNRGRGVLLMKGLADEVRIERKDTGTEVLIRKALAGEGWR</sequence>
<feature type="domain" description="PPM-type phosphatase" evidence="3">
    <location>
        <begin position="178"/>
        <end position="389"/>
    </location>
</feature>
<evidence type="ECO:0000259" key="2">
    <source>
        <dbReference type="SMART" id="SM00065"/>
    </source>
</evidence>
<comment type="caution">
    <text evidence="4">The sequence shown here is derived from an EMBL/GenBank/DDBJ whole genome shotgun (WGS) entry which is preliminary data.</text>
</comment>
<dbReference type="PANTHER" id="PTHR43156:SF2">
    <property type="entry name" value="STAGE II SPORULATION PROTEIN E"/>
    <property type="match status" value="1"/>
</dbReference>
<dbReference type="SMART" id="SM00331">
    <property type="entry name" value="PP2C_SIG"/>
    <property type="match status" value="1"/>
</dbReference>
<dbReference type="SUPFAM" id="SSF81606">
    <property type="entry name" value="PP2C-like"/>
    <property type="match status" value="1"/>
</dbReference>
<keyword evidence="5" id="KW-1185">Reference proteome</keyword>